<evidence type="ECO:0000313" key="2">
    <source>
        <dbReference type="Proteomes" id="UP000799755"/>
    </source>
</evidence>
<name>A0ACB6QR58_9PLEO</name>
<dbReference type="Proteomes" id="UP000799755">
    <property type="component" value="Unassembled WGS sequence"/>
</dbReference>
<comment type="caution">
    <text evidence="1">The sequence shown here is derived from an EMBL/GenBank/DDBJ whole genome shotgun (WGS) entry which is preliminary data.</text>
</comment>
<evidence type="ECO:0000313" key="1">
    <source>
        <dbReference type="EMBL" id="KAF2468651.1"/>
    </source>
</evidence>
<keyword evidence="2" id="KW-1185">Reference proteome</keyword>
<proteinExistence type="predicted"/>
<dbReference type="EMBL" id="MU003514">
    <property type="protein sequence ID" value="KAF2468651.1"/>
    <property type="molecule type" value="Genomic_DNA"/>
</dbReference>
<sequence>LIAGHAQYVKGAVEARETIGRLTSSESWKSSGTQDKQDAVSTMQEAGKERDCASQRDRKVEAAVEKVVGCEGMEKEGRRAGNE</sequence>
<gene>
    <name evidence="1" type="ORF">BDR25DRAFT_230518</name>
</gene>
<organism evidence="1 2">
    <name type="scientific">Lindgomyces ingoldianus</name>
    <dbReference type="NCBI Taxonomy" id="673940"/>
    <lineage>
        <taxon>Eukaryota</taxon>
        <taxon>Fungi</taxon>
        <taxon>Dikarya</taxon>
        <taxon>Ascomycota</taxon>
        <taxon>Pezizomycotina</taxon>
        <taxon>Dothideomycetes</taxon>
        <taxon>Pleosporomycetidae</taxon>
        <taxon>Pleosporales</taxon>
        <taxon>Lindgomycetaceae</taxon>
        <taxon>Lindgomyces</taxon>
    </lineage>
</organism>
<reference evidence="1" key="1">
    <citation type="journal article" date="2020" name="Stud. Mycol.">
        <title>101 Dothideomycetes genomes: a test case for predicting lifestyles and emergence of pathogens.</title>
        <authorList>
            <person name="Haridas S."/>
            <person name="Albert R."/>
            <person name="Binder M."/>
            <person name="Bloem J."/>
            <person name="Labutti K."/>
            <person name="Salamov A."/>
            <person name="Andreopoulos B."/>
            <person name="Baker S."/>
            <person name="Barry K."/>
            <person name="Bills G."/>
            <person name="Bluhm B."/>
            <person name="Cannon C."/>
            <person name="Castanera R."/>
            <person name="Culley D."/>
            <person name="Daum C."/>
            <person name="Ezra D."/>
            <person name="Gonzalez J."/>
            <person name="Henrissat B."/>
            <person name="Kuo A."/>
            <person name="Liang C."/>
            <person name="Lipzen A."/>
            <person name="Lutzoni F."/>
            <person name="Magnuson J."/>
            <person name="Mondo S."/>
            <person name="Nolan M."/>
            <person name="Ohm R."/>
            <person name="Pangilinan J."/>
            <person name="Park H.-J."/>
            <person name="Ramirez L."/>
            <person name="Alfaro M."/>
            <person name="Sun H."/>
            <person name="Tritt A."/>
            <person name="Yoshinaga Y."/>
            <person name="Zwiers L.-H."/>
            <person name="Turgeon B."/>
            <person name="Goodwin S."/>
            <person name="Spatafora J."/>
            <person name="Crous P."/>
            <person name="Grigoriev I."/>
        </authorList>
    </citation>
    <scope>NUCLEOTIDE SEQUENCE</scope>
    <source>
        <strain evidence="1">ATCC 200398</strain>
    </source>
</reference>
<protein>
    <submittedName>
        <fullName evidence="1">Uncharacterized protein</fullName>
    </submittedName>
</protein>
<accession>A0ACB6QR58</accession>
<feature type="non-terminal residue" evidence="1">
    <location>
        <position position="1"/>
    </location>
</feature>